<comment type="caution">
    <text evidence="2">The sequence shown here is derived from an EMBL/GenBank/DDBJ whole genome shotgun (WGS) entry which is preliminary data.</text>
</comment>
<protein>
    <submittedName>
        <fullName evidence="2">Uncharacterized protein</fullName>
    </submittedName>
</protein>
<feature type="chain" id="PRO_5039692928" evidence="1">
    <location>
        <begin position="26"/>
        <end position="248"/>
    </location>
</feature>
<evidence type="ECO:0000256" key="1">
    <source>
        <dbReference type="SAM" id="SignalP"/>
    </source>
</evidence>
<accession>A0A1Y4SYL1</accession>
<organism evidence="2 3">
    <name type="scientific">Massilimicrobiota timonensis</name>
    <dbReference type="NCBI Taxonomy" id="1776392"/>
    <lineage>
        <taxon>Bacteria</taxon>
        <taxon>Bacillati</taxon>
        <taxon>Bacillota</taxon>
        <taxon>Erysipelotrichia</taxon>
        <taxon>Erysipelotrichales</taxon>
        <taxon>Erysipelotrichaceae</taxon>
        <taxon>Massilimicrobiota</taxon>
    </lineage>
</organism>
<dbReference type="AlphaFoldDB" id="A0A1Y4SYL1"/>
<gene>
    <name evidence="2" type="ORF">B5E75_08220</name>
</gene>
<reference evidence="2 3" key="1">
    <citation type="journal article" date="2018" name="BMC Genomics">
        <title>Whole genome sequencing and function prediction of 133 gut anaerobes isolated from chicken caecum in pure cultures.</title>
        <authorList>
            <person name="Medvecky M."/>
            <person name="Cejkova D."/>
            <person name="Polansky O."/>
            <person name="Karasova D."/>
            <person name="Kubasova T."/>
            <person name="Cizek A."/>
            <person name="Rychlik I."/>
        </authorList>
    </citation>
    <scope>NUCLEOTIDE SEQUENCE [LARGE SCALE GENOMIC DNA]</scope>
    <source>
        <strain evidence="2 3">An13</strain>
    </source>
</reference>
<keyword evidence="3" id="KW-1185">Reference proteome</keyword>
<sequence length="248" mass="27436">MKKNKKAMIASLVLVGAVCVGSTLAYLSDQSNTLTNSFTVGQGYVPDEDLKQAVWVDEKDYDGEQDVNDDTLGEDFYYVGDELRTLKGNNYGTDTNKLEAGSVVVKDPVIRLTEASVDSWVYMQVTYKKGEVYSFLKGEASNKDLAEVIGDKWTEISNTDDGENVVLVVRYNKRLNSTKEGEDLIHNTEALFDHIRIDSTFEGQPTITPITIKACAVQAVYTDNGTKVYLEPNDAETTSPKADAPKFE</sequence>
<name>A0A1Y4SYL1_9FIRM</name>
<proteinExistence type="predicted"/>
<keyword evidence="1" id="KW-0732">Signal</keyword>
<evidence type="ECO:0000313" key="2">
    <source>
        <dbReference type="EMBL" id="OUQ34032.1"/>
    </source>
</evidence>
<dbReference type="EMBL" id="NFLJ01000021">
    <property type="protein sequence ID" value="OUQ34032.1"/>
    <property type="molecule type" value="Genomic_DNA"/>
</dbReference>
<dbReference type="NCBIfam" id="TIGR04088">
    <property type="entry name" value="cognate_SipW"/>
    <property type="match status" value="1"/>
</dbReference>
<feature type="signal peptide" evidence="1">
    <location>
        <begin position="1"/>
        <end position="25"/>
    </location>
</feature>
<evidence type="ECO:0000313" key="3">
    <source>
        <dbReference type="Proteomes" id="UP000195305"/>
    </source>
</evidence>
<dbReference type="InterPro" id="IPR023833">
    <property type="entry name" value="Signal_pept_SipW-depend-type"/>
</dbReference>
<dbReference type="Proteomes" id="UP000195305">
    <property type="component" value="Unassembled WGS sequence"/>
</dbReference>
<dbReference type="OrthoDB" id="3036068at2"/>
<dbReference type="RefSeq" id="WP_087358268.1">
    <property type="nucleotide sequence ID" value="NZ_NFLJ01000021.1"/>
</dbReference>